<evidence type="ECO:0000313" key="3">
    <source>
        <dbReference type="Proteomes" id="UP000316213"/>
    </source>
</evidence>
<feature type="chain" id="PRO_5023129154" description="Glycosyl hydrolases family 43" evidence="1">
    <location>
        <begin position="21"/>
        <end position="510"/>
    </location>
</feature>
<keyword evidence="3" id="KW-1185">Reference proteome</keyword>
<dbReference type="EMBL" id="SJPM01000021">
    <property type="protein sequence ID" value="TWT89131.1"/>
    <property type="molecule type" value="Genomic_DNA"/>
</dbReference>
<sequence precursor="true">MKSLKSCLIATILSVSPVQADDWTIDSANEWEQSIESSDGVVVADGVASPTERVATITTKINSTSKKRSAKSLVVNQSPIWQNWNPIENLGPANLGDAPVLLTVGPDNYWMFGRYLAARPVQKTARQKNGQKAKPAPAFKAESATLAGFDMPLLTTPFPNQYDAPGGLKPKTGGYHAWQSRDMKNWVHHGPVTDGFAKWTTSAEWVDGKAHIYYDFPNDQDPHVYVDDDLFDGVPGKNMGIAVRDPSHGSDAGFIRDLDGNMHVIIEDWSPISANKRSWDSPLAAHAVSSNGTDGFVFQSPAVDNRTKSTGKIGTYKHPHWVKEDPANYKTNVAEYEIHEPEQEAYGDWAAICVGGQYYLFGDYDPAGGHQMSVGWFTSSSIDQPFKWCDNIGNGHPDPDIAFAEGQFYLATQQKTDFVSPGPWVETVEARVGVDTNNDASIDHWTDWSEIKESYHYIPNFAKQIAKTPATLDLSKLPAGYGFQVELRLTDSTENKSKPILERMSLSFNE</sequence>
<name>A0A5C5ZQR2_9BACT</name>
<dbReference type="Proteomes" id="UP000316213">
    <property type="component" value="Unassembled WGS sequence"/>
</dbReference>
<gene>
    <name evidence="2" type="ORF">Pla100_57000</name>
</gene>
<comment type="caution">
    <text evidence="2">The sequence shown here is derived from an EMBL/GenBank/DDBJ whole genome shotgun (WGS) entry which is preliminary data.</text>
</comment>
<dbReference type="InterPro" id="IPR023296">
    <property type="entry name" value="Glyco_hydro_beta-prop_sf"/>
</dbReference>
<evidence type="ECO:0000256" key="1">
    <source>
        <dbReference type="SAM" id="SignalP"/>
    </source>
</evidence>
<protein>
    <recommendedName>
        <fullName evidence="4">Glycosyl hydrolases family 43</fullName>
    </recommendedName>
</protein>
<dbReference type="SUPFAM" id="SSF75005">
    <property type="entry name" value="Arabinanase/levansucrase/invertase"/>
    <property type="match status" value="1"/>
</dbReference>
<organism evidence="2 3">
    <name type="scientific">Neorhodopirellula pilleata</name>
    <dbReference type="NCBI Taxonomy" id="2714738"/>
    <lineage>
        <taxon>Bacteria</taxon>
        <taxon>Pseudomonadati</taxon>
        <taxon>Planctomycetota</taxon>
        <taxon>Planctomycetia</taxon>
        <taxon>Pirellulales</taxon>
        <taxon>Pirellulaceae</taxon>
        <taxon>Neorhodopirellula</taxon>
    </lineage>
</organism>
<evidence type="ECO:0008006" key="4">
    <source>
        <dbReference type="Google" id="ProtNLM"/>
    </source>
</evidence>
<dbReference type="AlphaFoldDB" id="A0A5C5ZQR2"/>
<accession>A0A5C5ZQR2</accession>
<proteinExistence type="predicted"/>
<keyword evidence="1" id="KW-0732">Signal</keyword>
<reference evidence="2 3" key="1">
    <citation type="submission" date="2019-02" db="EMBL/GenBank/DDBJ databases">
        <title>Deep-cultivation of Planctomycetes and their phenomic and genomic characterization uncovers novel biology.</title>
        <authorList>
            <person name="Wiegand S."/>
            <person name="Jogler M."/>
            <person name="Boedeker C."/>
            <person name="Pinto D."/>
            <person name="Vollmers J."/>
            <person name="Rivas-Marin E."/>
            <person name="Kohn T."/>
            <person name="Peeters S.H."/>
            <person name="Heuer A."/>
            <person name="Rast P."/>
            <person name="Oberbeckmann S."/>
            <person name="Bunk B."/>
            <person name="Jeske O."/>
            <person name="Meyerdierks A."/>
            <person name="Storesund J.E."/>
            <person name="Kallscheuer N."/>
            <person name="Luecker S."/>
            <person name="Lage O.M."/>
            <person name="Pohl T."/>
            <person name="Merkel B.J."/>
            <person name="Hornburger P."/>
            <person name="Mueller R.-W."/>
            <person name="Bruemmer F."/>
            <person name="Labrenz M."/>
            <person name="Spormann A.M."/>
            <person name="Op Den Camp H."/>
            <person name="Overmann J."/>
            <person name="Amann R."/>
            <person name="Jetten M.S.M."/>
            <person name="Mascher T."/>
            <person name="Medema M.H."/>
            <person name="Devos D.P."/>
            <person name="Kaster A.-K."/>
            <person name="Ovreas L."/>
            <person name="Rohde M."/>
            <person name="Galperin M.Y."/>
            <person name="Jogler C."/>
        </authorList>
    </citation>
    <scope>NUCLEOTIDE SEQUENCE [LARGE SCALE GENOMIC DNA]</scope>
    <source>
        <strain evidence="2 3">Pla100</strain>
    </source>
</reference>
<feature type="signal peptide" evidence="1">
    <location>
        <begin position="1"/>
        <end position="20"/>
    </location>
</feature>
<evidence type="ECO:0000313" key="2">
    <source>
        <dbReference type="EMBL" id="TWT89131.1"/>
    </source>
</evidence>
<dbReference type="Gene3D" id="2.115.10.20">
    <property type="entry name" value="Glycosyl hydrolase domain, family 43"/>
    <property type="match status" value="1"/>
</dbReference>